<gene>
    <name evidence="2" type="ORF">E3A20_08430</name>
</gene>
<comment type="caution">
    <text evidence="2">The sequence shown here is derived from an EMBL/GenBank/DDBJ whole genome shotgun (WGS) entry which is preliminary data.</text>
</comment>
<dbReference type="Pfam" id="PF14134">
    <property type="entry name" value="DUF4301"/>
    <property type="match status" value="1"/>
</dbReference>
<reference evidence="2 3" key="1">
    <citation type="submission" date="2019-08" db="EMBL/GenBank/DDBJ databases">
        <title>100 year-old enigma solved: identification of Planctomyces bekefii, the type genus and species of the phylum Planctomycetes.</title>
        <authorList>
            <person name="Svetlana D.N."/>
            <person name="Overmann J."/>
        </authorList>
    </citation>
    <scope>NUCLEOTIDE SEQUENCE [LARGE SCALE GENOMIC DNA]</scope>
    <source>
        <strain evidence="2">Phe10_nw2017</strain>
    </source>
</reference>
<evidence type="ECO:0000313" key="3">
    <source>
        <dbReference type="Proteomes" id="UP000321083"/>
    </source>
</evidence>
<reference evidence="2 3" key="2">
    <citation type="submission" date="2019-08" db="EMBL/GenBank/DDBJ databases">
        <authorList>
            <person name="Henke P."/>
        </authorList>
    </citation>
    <scope>NUCLEOTIDE SEQUENCE [LARGE SCALE GENOMIC DNA]</scope>
    <source>
        <strain evidence="2">Phe10_nw2017</strain>
    </source>
</reference>
<dbReference type="InterPro" id="IPR025393">
    <property type="entry name" value="DUF4301"/>
</dbReference>
<proteinExistence type="predicted"/>
<accession>A0A5C6M7F2</accession>
<protein>
    <recommendedName>
        <fullName evidence="1">DUF4301 domain-containing protein</fullName>
    </recommendedName>
</protein>
<dbReference type="EMBL" id="SRHE01000124">
    <property type="protein sequence ID" value="TWW10025.1"/>
    <property type="molecule type" value="Genomic_DNA"/>
</dbReference>
<keyword evidence="3" id="KW-1185">Reference proteome</keyword>
<evidence type="ECO:0000259" key="1">
    <source>
        <dbReference type="Pfam" id="PF14134"/>
    </source>
</evidence>
<dbReference type="Proteomes" id="UP000321083">
    <property type="component" value="Unassembled WGS sequence"/>
</dbReference>
<organism evidence="2 3">
    <name type="scientific">Planctomyces bekefii</name>
    <dbReference type="NCBI Taxonomy" id="1653850"/>
    <lineage>
        <taxon>Bacteria</taxon>
        <taxon>Pseudomonadati</taxon>
        <taxon>Planctomycetota</taxon>
        <taxon>Planctomycetia</taxon>
        <taxon>Planctomycetales</taxon>
        <taxon>Planctomycetaceae</taxon>
        <taxon>Planctomyces</taxon>
    </lineage>
</organism>
<evidence type="ECO:0000313" key="2">
    <source>
        <dbReference type="EMBL" id="TWW10025.1"/>
    </source>
</evidence>
<name>A0A5C6M7F2_9PLAN</name>
<sequence length="507" mass="55826">MDSALKSLGMDPERIRRHQAAIENAYRSSGAPRFAIEDTCRLDNGGIQPLKGFSPAANASNAPRDIVAFVPAAGAASRYSTPLFQLTSCLESADCSLEEIVGHMESLKSEGAAFWPLPASIASLLKAEDLRAALQSLDRHSLLEDLQLPKALMPCVAEGMTFLEMKIREHEAIESLVGQLYVVPPRQSKAFLNAAAAVAHQIPIQVLEQGPDLSTIRFLPSGEPFREADGSLSPVPAGHGALAALFPEVQRIYPTARSIFIRNIDNVMGAKDPALRASRDFLNFHQMILNSIRTIRDSLSQSDWRSAGEAARIILNQIQASPHTAGDQSTWPTCPERRSLCELQIRLFHSKPRGTNLDEELKELYSRPVNTLGQVGNTGKDVGGTPCFVRVGDAVEKLCIEVPHASPEDKMKFLTDATKATHFNPVFVAAEITRSADYYAARNQDFWLLSEKSYRGQKVVYYETVLFELLGNSRLANCAFVDVPRLVFNPHKALKDAIGVRLKRWLP</sequence>
<dbReference type="AlphaFoldDB" id="A0A5C6M7F2"/>
<feature type="domain" description="DUF4301" evidence="1">
    <location>
        <begin position="28"/>
        <end position="496"/>
    </location>
</feature>